<gene>
    <name evidence="1" type="ORF">ACFQGD_23710</name>
</gene>
<keyword evidence="2" id="KW-1185">Reference proteome</keyword>
<evidence type="ECO:0000313" key="1">
    <source>
        <dbReference type="EMBL" id="MFC6870151.1"/>
    </source>
</evidence>
<accession>A0ABW2C490</accession>
<protein>
    <submittedName>
        <fullName evidence="1">Uncharacterized protein</fullName>
    </submittedName>
</protein>
<dbReference type="RefSeq" id="WP_345399182.1">
    <property type="nucleotide sequence ID" value="NZ_BAABLA010000084.1"/>
</dbReference>
<comment type="caution">
    <text evidence="1">The sequence shown here is derived from an EMBL/GenBank/DDBJ whole genome shotgun (WGS) entry which is preliminary data.</text>
</comment>
<name>A0ABW2C490_9PSEU</name>
<proteinExistence type="predicted"/>
<evidence type="ECO:0000313" key="2">
    <source>
        <dbReference type="Proteomes" id="UP001596337"/>
    </source>
</evidence>
<reference evidence="2" key="1">
    <citation type="journal article" date="2019" name="Int. J. Syst. Evol. Microbiol.">
        <title>The Global Catalogue of Microorganisms (GCM) 10K type strain sequencing project: providing services to taxonomists for standard genome sequencing and annotation.</title>
        <authorList>
            <consortium name="The Broad Institute Genomics Platform"/>
            <consortium name="The Broad Institute Genome Sequencing Center for Infectious Disease"/>
            <person name="Wu L."/>
            <person name="Ma J."/>
        </authorList>
    </citation>
    <scope>NUCLEOTIDE SEQUENCE [LARGE SCALE GENOMIC DNA]</scope>
    <source>
        <strain evidence="2">KCTC 32255</strain>
    </source>
</reference>
<sequence>MRICTGQHGRAGILSGAVASSAQASGVTDVPTLPERKEAFMSQQGYTWRRRWDGHGGQADDGTTVAIQVGVIEVAAKCPW</sequence>
<organism evidence="1 2">
    <name type="scientific">Haloechinothrix salitolerans</name>
    <dbReference type="NCBI Taxonomy" id="926830"/>
    <lineage>
        <taxon>Bacteria</taxon>
        <taxon>Bacillati</taxon>
        <taxon>Actinomycetota</taxon>
        <taxon>Actinomycetes</taxon>
        <taxon>Pseudonocardiales</taxon>
        <taxon>Pseudonocardiaceae</taxon>
        <taxon>Haloechinothrix</taxon>
    </lineage>
</organism>
<dbReference type="EMBL" id="JBHSXX010000001">
    <property type="protein sequence ID" value="MFC6870151.1"/>
    <property type="molecule type" value="Genomic_DNA"/>
</dbReference>
<dbReference type="Proteomes" id="UP001596337">
    <property type="component" value="Unassembled WGS sequence"/>
</dbReference>